<dbReference type="GO" id="GO:0003678">
    <property type="term" value="F:DNA helicase activity"/>
    <property type="evidence" value="ECO:0007669"/>
    <property type="project" value="InterPro"/>
</dbReference>
<keyword evidence="2" id="KW-0235">DNA replication</keyword>
<organism evidence="5 6">
    <name type="scientific">Leptospirillum ferriphilum</name>
    <dbReference type="NCBI Taxonomy" id="178606"/>
    <lineage>
        <taxon>Bacteria</taxon>
        <taxon>Pseudomonadati</taxon>
        <taxon>Nitrospirota</taxon>
        <taxon>Nitrospiria</taxon>
        <taxon>Nitrospirales</taxon>
        <taxon>Nitrospiraceae</taxon>
        <taxon>Leptospirillum</taxon>
    </lineage>
</organism>
<evidence type="ECO:0000256" key="2">
    <source>
        <dbReference type="ARBA" id="ARBA00022705"/>
    </source>
</evidence>
<name>A0A094X5Q2_9BACT</name>
<keyword evidence="3" id="KW-0238">DNA-binding</keyword>
<dbReference type="Pfam" id="PF00772">
    <property type="entry name" value="DnaB"/>
    <property type="match status" value="1"/>
</dbReference>
<dbReference type="GO" id="GO:0006269">
    <property type="term" value="P:DNA replication, synthesis of primer"/>
    <property type="evidence" value="ECO:0007669"/>
    <property type="project" value="UniProtKB-KW"/>
</dbReference>
<reference evidence="5 6" key="1">
    <citation type="submission" date="2014-06" db="EMBL/GenBank/DDBJ databases">
        <title>Draft genome sequence of iron oxidizing acidophile Leptospirillum ferriphilum DSM14647.</title>
        <authorList>
            <person name="Cardenas J.P."/>
            <person name="Lazcano M."/>
            <person name="Ossandon F.J."/>
            <person name="Corbett M."/>
            <person name="Holmes D.S."/>
            <person name="Watkin E."/>
        </authorList>
    </citation>
    <scope>NUCLEOTIDE SEQUENCE [LARGE SCALE GENOMIC DNA]</scope>
    <source>
        <strain evidence="5 6">DSM 14647</strain>
    </source>
</reference>
<dbReference type="Gene3D" id="1.10.860.10">
    <property type="entry name" value="DNAb Helicase, Chain A"/>
    <property type="match status" value="1"/>
</dbReference>
<proteinExistence type="predicted"/>
<dbReference type="InterPro" id="IPR016136">
    <property type="entry name" value="DNA_helicase_N/primase_C"/>
</dbReference>
<dbReference type="EMBL" id="JPGK01000005">
    <property type="protein sequence ID" value="KGA93874.1"/>
    <property type="molecule type" value="Genomic_DNA"/>
</dbReference>
<accession>A0A094X5Q2</accession>
<dbReference type="GO" id="GO:0005524">
    <property type="term" value="F:ATP binding"/>
    <property type="evidence" value="ECO:0007669"/>
    <property type="project" value="InterPro"/>
</dbReference>
<evidence type="ECO:0000259" key="4">
    <source>
        <dbReference type="Pfam" id="PF00772"/>
    </source>
</evidence>
<keyword evidence="1" id="KW-0639">Primosome</keyword>
<dbReference type="PATRIC" id="fig|178606.4.peg.1590"/>
<dbReference type="InterPro" id="IPR036185">
    <property type="entry name" value="DNA_heli_DnaB-like_N_sf"/>
</dbReference>
<evidence type="ECO:0000256" key="3">
    <source>
        <dbReference type="ARBA" id="ARBA00023125"/>
    </source>
</evidence>
<dbReference type="AlphaFoldDB" id="A0A094X5Q2"/>
<sequence length="334" mass="37511">MPPEGNQKSIKNGSYLGKAYGDATRISDIVAEKTLISCIFLDPDFLDTSFLTGSDFVMTAHILLFGSMREMRKKGAPITVETLWDCVGKSLGYPYQKPEDLAGLLEVSTTGANAPYWAWVVKEKAFMRAAMMESAHLLDQILAHGIHGTGVMEEIVDRTRDRLEKVLGNFRAIQKKVTGKESKKEEPVSMDRLPLELWEEVMGKGCVTNDGEKGRIMALLLEEEKGAPFIKRVSTILYNGERVNYNPECLRILDLDKKNKKLTPEVNWLGKSIGNAKITRGFMKWSDKGHLFSFEVRSPGEKNQWVGIDVIRKMSEKGGDLRNKKGIQPKRAVK</sequence>
<dbReference type="GO" id="GO:1990077">
    <property type="term" value="C:primosome complex"/>
    <property type="evidence" value="ECO:0007669"/>
    <property type="project" value="UniProtKB-KW"/>
</dbReference>
<evidence type="ECO:0000313" key="6">
    <source>
        <dbReference type="Proteomes" id="UP000029452"/>
    </source>
</evidence>
<comment type="caution">
    <text evidence="5">The sequence shown here is derived from an EMBL/GenBank/DDBJ whole genome shotgun (WGS) entry which is preliminary data.</text>
</comment>
<dbReference type="SUPFAM" id="SSF48024">
    <property type="entry name" value="N-terminal domain of DnaB helicase"/>
    <property type="match status" value="1"/>
</dbReference>
<evidence type="ECO:0000256" key="1">
    <source>
        <dbReference type="ARBA" id="ARBA00022515"/>
    </source>
</evidence>
<dbReference type="GO" id="GO:0003677">
    <property type="term" value="F:DNA binding"/>
    <property type="evidence" value="ECO:0007669"/>
    <property type="project" value="UniProtKB-KW"/>
</dbReference>
<dbReference type="Proteomes" id="UP000029452">
    <property type="component" value="Unassembled WGS sequence"/>
</dbReference>
<gene>
    <name evidence="5" type="ORF">LptCag_1584</name>
</gene>
<protein>
    <recommendedName>
        <fullName evidence="4">DNA helicase DnaB-like N-terminal domain-containing protein</fullName>
    </recommendedName>
</protein>
<dbReference type="InterPro" id="IPR007693">
    <property type="entry name" value="DNA_helicase_DnaB-like_N"/>
</dbReference>
<feature type="domain" description="DNA helicase DnaB-like N-terminal" evidence="4">
    <location>
        <begin position="28"/>
        <end position="123"/>
    </location>
</feature>
<evidence type="ECO:0000313" key="5">
    <source>
        <dbReference type="EMBL" id="KGA93874.1"/>
    </source>
</evidence>